<feature type="non-terminal residue" evidence="15">
    <location>
        <position position="1"/>
    </location>
</feature>
<keyword evidence="7" id="KW-0539">Nucleus</keyword>
<name>A0A0V1KR70_9BILA</name>
<protein>
    <recommendedName>
        <fullName evidence="11">Large ribosomal subunit protein mL64</fullName>
    </recommendedName>
    <alternativeName>
        <fullName evidence="10">39S ribosomal protein L59, mitochondrial</fullName>
    </alternativeName>
    <alternativeName>
        <fullName evidence="12">Growth arrest and DNA damage-inducible proteins-interacting protein 1</fullName>
    </alternativeName>
</protein>
<dbReference type="PANTHER" id="PTHR31761">
    <property type="entry name" value="GROWTH ARREST AND DNA DAMAGE-INDUCIBLE PROTEINS-INTERACTING PROTEIN 1 GADD45GIP1"/>
    <property type="match status" value="1"/>
</dbReference>
<proteinExistence type="inferred from homology"/>
<evidence type="ECO:0000256" key="4">
    <source>
        <dbReference type="ARBA" id="ARBA00022980"/>
    </source>
</evidence>
<evidence type="ECO:0000256" key="8">
    <source>
        <dbReference type="ARBA" id="ARBA00023274"/>
    </source>
</evidence>
<dbReference type="GO" id="GO:1990904">
    <property type="term" value="C:ribonucleoprotein complex"/>
    <property type="evidence" value="ECO:0007669"/>
    <property type="project" value="UniProtKB-KW"/>
</dbReference>
<gene>
    <name evidence="15" type="primary">GADD45GIP1</name>
    <name evidence="15" type="ORF">T02_3730</name>
</gene>
<keyword evidence="5 14" id="KW-0175">Coiled coil</keyword>
<evidence type="ECO:0000256" key="14">
    <source>
        <dbReference type="SAM" id="Coils"/>
    </source>
</evidence>
<evidence type="ECO:0000256" key="12">
    <source>
        <dbReference type="ARBA" id="ARBA00035485"/>
    </source>
</evidence>
<evidence type="ECO:0000256" key="9">
    <source>
        <dbReference type="ARBA" id="ARBA00023306"/>
    </source>
</evidence>
<dbReference type="GO" id="GO:0005739">
    <property type="term" value="C:mitochondrion"/>
    <property type="evidence" value="ECO:0007669"/>
    <property type="project" value="UniProtKB-SubCell"/>
</dbReference>
<dbReference type="OrthoDB" id="1378at2759"/>
<dbReference type="GO" id="GO:0005634">
    <property type="term" value="C:nucleus"/>
    <property type="evidence" value="ECO:0007669"/>
    <property type="project" value="UniProtKB-SubCell"/>
</dbReference>
<dbReference type="Gene3D" id="6.10.280.120">
    <property type="entry name" value="Growth arrest and DNA-damage-inducible proteins-interacting protein 1"/>
    <property type="match status" value="1"/>
</dbReference>
<evidence type="ECO:0000256" key="5">
    <source>
        <dbReference type="ARBA" id="ARBA00023054"/>
    </source>
</evidence>
<dbReference type="InterPro" id="IPR018472">
    <property type="entry name" value="Ribosomal_mL64"/>
</dbReference>
<feature type="non-terminal residue" evidence="15">
    <location>
        <position position="327"/>
    </location>
</feature>
<evidence type="ECO:0000256" key="13">
    <source>
        <dbReference type="ARBA" id="ARBA00060144"/>
    </source>
</evidence>
<keyword evidence="9" id="KW-0131">Cell cycle</keyword>
<dbReference type="STRING" id="6335.A0A0V1KR70"/>
<dbReference type="Pfam" id="PF10147">
    <property type="entry name" value="CR6_interact"/>
    <property type="match status" value="1"/>
</dbReference>
<keyword evidence="6" id="KW-0496">Mitochondrion</keyword>
<organism evidence="15 16">
    <name type="scientific">Trichinella nativa</name>
    <dbReference type="NCBI Taxonomy" id="6335"/>
    <lineage>
        <taxon>Eukaryota</taxon>
        <taxon>Metazoa</taxon>
        <taxon>Ecdysozoa</taxon>
        <taxon>Nematoda</taxon>
        <taxon>Enoplea</taxon>
        <taxon>Dorylaimia</taxon>
        <taxon>Trichinellida</taxon>
        <taxon>Trichinellidae</taxon>
        <taxon>Trichinella</taxon>
    </lineage>
</organism>
<comment type="similarity">
    <text evidence="3">Belongs to the mitochondrion-specific ribosomal protein mL64 family.</text>
</comment>
<keyword evidence="8" id="KW-0687">Ribonucleoprotein</keyword>
<evidence type="ECO:0000256" key="7">
    <source>
        <dbReference type="ARBA" id="ARBA00023242"/>
    </source>
</evidence>
<keyword evidence="4" id="KW-0689">Ribosomal protein</keyword>
<accession>A0A0V1KR70</accession>
<feature type="coiled-coil region" evidence="14">
    <location>
        <begin position="158"/>
        <end position="222"/>
    </location>
</feature>
<evidence type="ECO:0000256" key="10">
    <source>
        <dbReference type="ARBA" id="ARBA00030700"/>
    </source>
</evidence>
<dbReference type="Proteomes" id="UP000054721">
    <property type="component" value="Unassembled WGS sequence"/>
</dbReference>
<comment type="subcellular location">
    <subcellularLocation>
        <location evidence="2">Mitochondrion</location>
    </subcellularLocation>
    <subcellularLocation>
        <location evidence="1">Nucleus</location>
    </subcellularLocation>
</comment>
<evidence type="ECO:0000256" key="2">
    <source>
        <dbReference type="ARBA" id="ARBA00004173"/>
    </source>
</evidence>
<evidence type="ECO:0000313" key="15">
    <source>
        <dbReference type="EMBL" id="KRZ49458.1"/>
    </source>
</evidence>
<evidence type="ECO:0000256" key="11">
    <source>
        <dbReference type="ARBA" id="ARBA00035184"/>
    </source>
</evidence>
<keyword evidence="16" id="KW-1185">Reference proteome</keyword>
<comment type="function">
    <text evidence="13">Acts as a negative regulator of G1 to S cell cycle phase progression by inhibiting cyclin-dependent kinases. Inhibitory effects are additive with GADD45 proteins but also occur in the absence of GADD45 proteins. Acts as a repressor of the orphan nuclear receptor NR4A1 by inhibiting AB domain-mediated transcriptional activity. May be involved in the hormone-mediated regulation of NR4A1 transcriptional activity. May play a role in mitochondrial protein synthesis.</text>
</comment>
<evidence type="ECO:0000256" key="1">
    <source>
        <dbReference type="ARBA" id="ARBA00004123"/>
    </source>
</evidence>
<evidence type="ECO:0000313" key="16">
    <source>
        <dbReference type="Proteomes" id="UP000054721"/>
    </source>
</evidence>
<dbReference type="GO" id="GO:0005840">
    <property type="term" value="C:ribosome"/>
    <property type="evidence" value="ECO:0007669"/>
    <property type="project" value="UniProtKB-KW"/>
</dbReference>
<sequence>LGIQIEMILCKNYRSKSYAPVNMTTMMILEKHSSIGMIAFAKWIGTCFINNSFRCCSTSNEANSTVQLADVQEYDDTGQKLEIEQLDISRMSRWHRMKVHCECPPMDMFRWQRTRKALRKRYAMYGRASGVDPGLLWPSSAELVEQQLEDDLWRPKLLETIEMEKAEIERKQQDRKNRLHAIELNLKNYGKLLKEYESRIQKKNAEALAVKLEKERKIREIQDFLGYAADPTDPKVVEYLEKKKQEEKKVMNIMISRLYFYSYKFDRCCEDNISHFWYIIGCKAGKKEGDGNEINCSGAIQYEKLIYLFQCTYISITMRQSADSFNG</sequence>
<comment type="caution">
    <text evidence="15">The sequence shown here is derived from an EMBL/GenBank/DDBJ whole genome shotgun (WGS) entry which is preliminary data.</text>
</comment>
<reference evidence="15 16" key="1">
    <citation type="submission" date="2015-05" db="EMBL/GenBank/DDBJ databases">
        <title>Evolution of Trichinella species and genotypes.</title>
        <authorList>
            <person name="Korhonen P.K."/>
            <person name="Edoardo P."/>
            <person name="Giuseppe L.R."/>
            <person name="Gasser R.B."/>
        </authorList>
    </citation>
    <scope>NUCLEOTIDE SEQUENCE [LARGE SCALE GENOMIC DNA]</scope>
    <source>
        <strain evidence="15">ISS10</strain>
    </source>
</reference>
<dbReference type="EMBL" id="JYDW01000312">
    <property type="protein sequence ID" value="KRZ49458.1"/>
    <property type="molecule type" value="Genomic_DNA"/>
</dbReference>
<dbReference type="InterPro" id="IPR043035">
    <property type="entry name" value="Ribosomal_mL64_sf"/>
</dbReference>
<dbReference type="PANTHER" id="PTHR31761:SF1">
    <property type="entry name" value="LARGE RIBOSOMAL SUBUNIT PROTEIN ML64"/>
    <property type="match status" value="1"/>
</dbReference>
<evidence type="ECO:0000256" key="6">
    <source>
        <dbReference type="ARBA" id="ARBA00023128"/>
    </source>
</evidence>
<dbReference type="AlphaFoldDB" id="A0A0V1KR70"/>
<evidence type="ECO:0000256" key="3">
    <source>
        <dbReference type="ARBA" id="ARBA00005421"/>
    </source>
</evidence>